<organism evidence="1">
    <name type="scientific">uncultured Caudovirales phage</name>
    <dbReference type="NCBI Taxonomy" id="2100421"/>
    <lineage>
        <taxon>Viruses</taxon>
        <taxon>Duplodnaviria</taxon>
        <taxon>Heunggongvirae</taxon>
        <taxon>Uroviricota</taxon>
        <taxon>Caudoviricetes</taxon>
        <taxon>Peduoviridae</taxon>
        <taxon>Maltschvirus</taxon>
        <taxon>Maltschvirus maltsch</taxon>
    </lineage>
</organism>
<accession>A0A6J5MZA0</accession>
<name>A0A6J5MZA0_9CAUD</name>
<evidence type="ECO:0000313" key="1">
    <source>
        <dbReference type="EMBL" id="CAB4149089.1"/>
    </source>
</evidence>
<proteinExistence type="predicted"/>
<dbReference type="EMBL" id="LR796609">
    <property type="protein sequence ID" value="CAB4154079.1"/>
    <property type="molecule type" value="Genomic_DNA"/>
</dbReference>
<dbReference type="EMBL" id="LR796509">
    <property type="protein sequence ID" value="CAB4149089.1"/>
    <property type="molecule type" value="Genomic_DNA"/>
</dbReference>
<reference evidence="1" key="1">
    <citation type="submission" date="2020-04" db="EMBL/GenBank/DDBJ databases">
        <authorList>
            <person name="Chiriac C."/>
            <person name="Salcher M."/>
            <person name="Ghai R."/>
            <person name="Kavagutti S V."/>
        </authorList>
    </citation>
    <scope>NUCLEOTIDE SEQUENCE</scope>
</reference>
<sequence length="92" mass="9986">MDGLQIKVKTTDGFEGVFSLTPRIIVGFEQKFGKGFAKLLGEEQKLEHIYYLGHAALAANGKVVKPFGNGFLDDLVSVEIVTDPNSESTEIA</sequence>
<gene>
    <name evidence="1" type="ORF">UFOVP534_44</name>
    <name evidence="2" type="ORF">UFOVP637_17</name>
</gene>
<protein>
    <submittedName>
        <fullName evidence="1">Uncharacterized protein</fullName>
    </submittedName>
</protein>
<evidence type="ECO:0000313" key="2">
    <source>
        <dbReference type="EMBL" id="CAB4154079.1"/>
    </source>
</evidence>